<protein>
    <submittedName>
        <fullName evidence="1">Uncharacterized protein</fullName>
    </submittedName>
</protein>
<dbReference type="Proteomes" id="UP000253437">
    <property type="component" value="Unassembled WGS sequence"/>
</dbReference>
<gene>
    <name evidence="1" type="ORF">DS957_011335</name>
</gene>
<evidence type="ECO:0000313" key="2">
    <source>
        <dbReference type="Proteomes" id="UP000253437"/>
    </source>
</evidence>
<sequence>MSNRSDTQKAFREIYSVERTMEGAARFLGYYEVFSKYQVKEARQVHMVASVRCCLNDRNLELRNFGAIESRLRHFKRTGQLSRLKNY</sequence>
<organism evidence="1 2">
    <name type="scientific">Vibrio harveyi</name>
    <name type="common">Beneckea harveyi</name>
    <dbReference type="NCBI Taxonomy" id="669"/>
    <lineage>
        <taxon>Bacteria</taxon>
        <taxon>Pseudomonadati</taxon>
        <taxon>Pseudomonadota</taxon>
        <taxon>Gammaproteobacteria</taxon>
        <taxon>Vibrionales</taxon>
        <taxon>Vibrionaceae</taxon>
        <taxon>Vibrio</taxon>
    </lineage>
</organism>
<dbReference type="EMBL" id="QOUW02000032">
    <property type="protein sequence ID" value="RIW13239.1"/>
    <property type="molecule type" value="Genomic_DNA"/>
</dbReference>
<dbReference type="AlphaFoldDB" id="A0A8B3DPF6"/>
<reference evidence="1 2" key="1">
    <citation type="submission" date="2018-08" db="EMBL/GenBank/DDBJ databases">
        <title>Vibrio harveyi strains pathogenic to white snook Centropomus viridis Lockington (1877) and potential probiotic bacteria.</title>
        <authorList>
            <person name="Soto-Rodriguez S."/>
            <person name="Gomez-Gil B."/>
            <person name="Lozano-Olvera R."/>
        </authorList>
    </citation>
    <scope>NUCLEOTIDE SEQUENCE [LARGE SCALE GENOMIC DNA]</scope>
    <source>
        <strain evidence="1 2">CAIM 1508</strain>
    </source>
</reference>
<name>A0A8B3DPF6_VIBHA</name>
<comment type="caution">
    <text evidence="1">The sequence shown here is derived from an EMBL/GenBank/DDBJ whole genome shotgun (WGS) entry which is preliminary data.</text>
</comment>
<evidence type="ECO:0000313" key="1">
    <source>
        <dbReference type="EMBL" id="RIW13239.1"/>
    </source>
</evidence>
<accession>A0A8B3DPF6</accession>
<proteinExistence type="predicted"/>
<dbReference type="RefSeq" id="WP_114092191.1">
    <property type="nucleotide sequence ID" value="NZ_QOUW02000032.1"/>
</dbReference>